<accession>A0AAN8XTW0</accession>
<proteinExistence type="predicted"/>
<reference evidence="1 2" key="1">
    <citation type="submission" date="2023-11" db="EMBL/GenBank/DDBJ databases">
        <title>Halocaridina rubra genome assembly.</title>
        <authorList>
            <person name="Smith C."/>
        </authorList>
    </citation>
    <scope>NUCLEOTIDE SEQUENCE [LARGE SCALE GENOMIC DNA]</scope>
    <source>
        <strain evidence="1">EP-1</strain>
        <tissue evidence="1">Whole</tissue>
    </source>
</reference>
<dbReference type="AlphaFoldDB" id="A0AAN8XTW0"/>
<keyword evidence="2" id="KW-1185">Reference proteome</keyword>
<evidence type="ECO:0000313" key="1">
    <source>
        <dbReference type="EMBL" id="KAK7084155.1"/>
    </source>
</evidence>
<protein>
    <submittedName>
        <fullName evidence="1">Uncharacterized protein</fullName>
    </submittedName>
</protein>
<dbReference type="EMBL" id="JAXCGZ010002242">
    <property type="protein sequence ID" value="KAK7084155.1"/>
    <property type="molecule type" value="Genomic_DNA"/>
</dbReference>
<comment type="caution">
    <text evidence="1">The sequence shown here is derived from an EMBL/GenBank/DDBJ whole genome shotgun (WGS) entry which is preliminary data.</text>
</comment>
<feature type="non-terminal residue" evidence="1">
    <location>
        <position position="1"/>
    </location>
</feature>
<dbReference type="Proteomes" id="UP001381693">
    <property type="component" value="Unassembled WGS sequence"/>
</dbReference>
<name>A0AAN8XTW0_HALRR</name>
<evidence type="ECO:0000313" key="2">
    <source>
        <dbReference type="Proteomes" id="UP001381693"/>
    </source>
</evidence>
<sequence length="177" mass="19945">ALAGVSKLRPRDKTPEKLELLFTLTQAVMVTKYAQVMTLEEELGKLAESAGKRDAQREEELEAEVSRLRKIVAHGQAEGFVEDENVAYVRLYQSIDFSICSTYGHHLFADARPTMSWRVIKTTFPSLSPPNKNTPAGLSHTYTSYKIANREYSLMELNNVFKLNSALFTNVNEAVRS</sequence>
<organism evidence="1 2">
    <name type="scientific">Halocaridina rubra</name>
    <name type="common">Hawaiian red shrimp</name>
    <dbReference type="NCBI Taxonomy" id="373956"/>
    <lineage>
        <taxon>Eukaryota</taxon>
        <taxon>Metazoa</taxon>
        <taxon>Ecdysozoa</taxon>
        <taxon>Arthropoda</taxon>
        <taxon>Crustacea</taxon>
        <taxon>Multicrustacea</taxon>
        <taxon>Malacostraca</taxon>
        <taxon>Eumalacostraca</taxon>
        <taxon>Eucarida</taxon>
        <taxon>Decapoda</taxon>
        <taxon>Pleocyemata</taxon>
        <taxon>Caridea</taxon>
        <taxon>Atyoidea</taxon>
        <taxon>Atyidae</taxon>
        <taxon>Halocaridina</taxon>
    </lineage>
</organism>
<gene>
    <name evidence="1" type="ORF">SK128_006298</name>
</gene>